<dbReference type="GeneID" id="19272978"/>
<keyword evidence="4" id="KW-1185">Reference proteome</keyword>
<feature type="compositionally biased region" description="Polar residues" evidence="1">
    <location>
        <begin position="516"/>
        <end position="525"/>
    </location>
</feature>
<dbReference type="HOGENOM" id="CLU_449850_0_0_1"/>
<feature type="compositionally biased region" description="Polar residues" evidence="1">
    <location>
        <begin position="440"/>
        <end position="459"/>
    </location>
</feature>
<protein>
    <recommendedName>
        <fullName evidence="2">Ribosomal RNA methyltransferase FtsJ domain-containing protein</fullName>
    </recommendedName>
</protein>
<dbReference type="EMBL" id="KI912113">
    <property type="protein sequence ID" value="ETS80436.1"/>
    <property type="molecule type" value="Genomic_DNA"/>
</dbReference>
<feature type="region of interest" description="Disordered" evidence="1">
    <location>
        <begin position="1"/>
        <end position="20"/>
    </location>
</feature>
<organism evidence="3 4">
    <name type="scientific">Pestalotiopsis fici (strain W106-1 / CGMCC3.15140)</name>
    <dbReference type="NCBI Taxonomy" id="1229662"/>
    <lineage>
        <taxon>Eukaryota</taxon>
        <taxon>Fungi</taxon>
        <taxon>Dikarya</taxon>
        <taxon>Ascomycota</taxon>
        <taxon>Pezizomycotina</taxon>
        <taxon>Sordariomycetes</taxon>
        <taxon>Xylariomycetidae</taxon>
        <taxon>Amphisphaeriales</taxon>
        <taxon>Sporocadaceae</taxon>
        <taxon>Pestalotiopsis</taxon>
    </lineage>
</organism>
<dbReference type="InterPro" id="IPR029063">
    <property type="entry name" value="SAM-dependent_MTases_sf"/>
</dbReference>
<feature type="region of interest" description="Disordered" evidence="1">
    <location>
        <begin position="473"/>
        <end position="607"/>
    </location>
</feature>
<feature type="compositionally biased region" description="Polar residues" evidence="1">
    <location>
        <begin position="551"/>
        <end position="561"/>
    </location>
</feature>
<dbReference type="Pfam" id="PF01728">
    <property type="entry name" value="FtsJ"/>
    <property type="match status" value="1"/>
</dbReference>
<accession>W3X5G9</accession>
<dbReference type="GO" id="GO:0032259">
    <property type="term" value="P:methylation"/>
    <property type="evidence" value="ECO:0007669"/>
    <property type="project" value="InterPro"/>
</dbReference>
<gene>
    <name evidence="3" type="ORF">PFICI_07965</name>
</gene>
<sequence>MGQFANVHSPHRGDGQDAAAQMRATEHLDKTCLLDDNVDRPNAADVVDLATLLEELSIVNSKLGEERLQHITIHPILHDYLKANKGYVRATIERNKGWANEEADKHFMILQESADNVTLGTQRKFHEQMLSIGHDMDKLHNLSTDLEASGDAKFLDLCMSPGGFSGTILANSPNSQAYGVSLPVEKGGHPLCIEEQYTTRIHVDWMDITMLSSEMGITEISADHPEVSRFSTLRPYEGLEFGLVFCDGNVLRTHKRADYREAKEGIRLLTSQLVLAFQRIKKGGTLVCRFHKIERLETAALLYLFNKISKMSVFKPVSIHGARSSFYMIAKDIQTDSPKAAQAVEEWKRQWREATLDLQSGQRKIIPDHNDPDRIKMAKEIVENFGPRLVELAKPIWQIQTDALLNKPFNTGRSYRFENEKYNQKSSFSKPRGAADFRTKQNWRPRNQEPETVQPISSEKANHYVVPHLRRSSLLNKESNVSHDAESGDGPYGSPPRHLWGAKPHMTMAMDAPNWRSPTSKNMRSPSPAPDRPVLATNRVHAYGIGHPGGNLTSNANGRSWTTDHNRSAGGRLDGSQKESSETPSLHSASSSQSWRRKQDPESFDDE</sequence>
<evidence type="ECO:0000256" key="1">
    <source>
        <dbReference type="SAM" id="MobiDB-lite"/>
    </source>
</evidence>
<dbReference type="GO" id="GO:0008168">
    <property type="term" value="F:methyltransferase activity"/>
    <property type="evidence" value="ECO:0007669"/>
    <property type="project" value="InterPro"/>
</dbReference>
<feature type="domain" description="Ribosomal RNA methyltransferase FtsJ" evidence="2">
    <location>
        <begin position="139"/>
        <end position="331"/>
    </location>
</feature>
<dbReference type="SUPFAM" id="SSF53335">
    <property type="entry name" value="S-adenosyl-L-methionine-dependent methyltransferases"/>
    <property type="match status" value="1"/>
</dbReference>
<dbReference type="Proteomes" id="UP000030651">
    <property type="component" value="Unassembled WGS sequence"/>
</dbReference>
<dbReference type="RefSeq" id="XP_007834737.1">
    <property type="nucleotide sequence ID" value="XM_007836546.1"/>
</dbReference>
<dbReference type="InterPro" id="IPR002877">
    <property type="entry name" value="RNA_MeTrfase_FtsJ_dom"/>
</dbReference>
<proteinExistence type="predicted"/>
<evidence type="ECO:0000259" key="2">
    <source>
        <dbReference type="Pfam" id="PF01728"/>
    </source>
</evidence>
<dbReference type="STRING" id="1229662.W3X5G9"/>
<dbReference type="Gene3D" id="3.40.50.150">
    <property type="entry name" value="Vaccinia Virus protein VP39"/>
    <property type="match status" value="1"/>
</dbReference>
<dbReference type="InParanoid" id="W3X5G9"/>
<feature type="region of interest" description="Disordered" evidence="1">
    <location>
        <begin position="418"/>
        <end position="461"/>
    </location>
</feature>
<dbReference type="eggNOG" id="ENOG502S5H8">
    <property type="taxonomic scope" value="Eukaryota"/>
</dbReference>
<evidence type="ECO:0000313" key="3">
    <source>
        <dbReference type="EMBL" id="ETS80436.1"/>
    </source>
</evidence>
<dbReference type="KEGG" id="pfy:PFICI_07965"/>
<dbReference type="OrthoDB" id="417125at2759"/>
<feature type="compositionally biased region" description="Polar residues" evidence="1">
    <location>
        <begin position="582"/>
        <end position="594"/>
    </location>
</feature>
<name>W3X5G9_PESFW</name>
<reference evidence="4" key="1">
    <citation type="journal article" date="2015" name="BMC Genomics">
        <title>Genomic and transcriptomic analysis of the endophytic fungus Pestalotiopsis fici reveals its lifestyle and high potential for synthesis of natural products.</title>
        <authorList>
            <person name="Wang X."/>
            <person name="Zhang X."/>
            <person name="Liu L."/>
            <person name="Xiang M."/>
            <person name="Wang W."/>
            <person name="Sun X."/>
            <person name="Che Y."/>
            <person name="Guo L."/>
            <person name="Liu G."/>
            <person name="Guo L."/>
            <person name="Wang C."/>
            <person name="Yin W.B."/>
            <person name="Stadler M."/>
            <person name="Zhang X."/>
            <person name="Liu X."/>
        </authorList>
    </citation>
    <scope>NUCLEOTIDE SEQUENCE [LARGE SCALE GENOMIC DNA]</scope>
    <source>
        <strain evidence="4">W106-1 / CGMCC3.15140</strain>
    </source>
</reference>
<dbReference type="AlphaFoldDB" id="W3X5G9"/>
<evidence type="ECO:0000313" key="4">
    <source>
        <dbReference type="Proteomes" id="UP000030651"/>
    </source>
</evidence>